<evidence type="ECO:0000313" key="1">
    <source>
        <dbReference type="EMBL" id="KAK4227324.1"/>
    </source>
</evidence>
<evidence type="ECO:0000313" key="2">
    <source>
        <dbReference type="Proteomes" id="UP001301958"/>
    </source>
</evidence>
<dbReference type="Proteomes" id="UP001301958">
    <property type="component" value="Unassembled WGS sequence"/>
</dbReference>
<sequence length="271" mass="30381">MYLPDFFKGMGLNTPIPAVIEHTESSSPLSRRSDKATTIARGCYCRRSKKRVPSPFPVLYTTRKLAEGHYLCAPDFHDRCTGAFDSSGHCRLLWWWLVQTTTSEGTEKSKEWLEVDPEAPKIKIDREKLTFDATKPLDDQIMPPLQRLPSRVSELASVPKKLSMEPVLKQVPGLTGPIPLMKIKKNQQGVSPVAGVTKTIGTDNQARVEKRKGISDENMMRKSDAGSTLWDYHNSIFKDAETVDETECAEHVGSGRARMVTRSPRVSVPIR</sequence>
<organism evidence="1 2">
    <name type="scientific">Podospora fimiseda</name>
    <dbReference type="NCBI Taxonomy" id="252190"/>
    <lineage>
        <taxon>Eukaryota</taxon>
        <taxon>Fungi</taxon>
        <taxon>Dikarya</taxon>
        <taxon>Ascomycota</taxon>
        <taxon>Pezizomycotina</taxon>
        <taxon>Sordariomycetes</taxon>
        <taxon>Sordariomycetidae</taxon>
        <taxon>Sordariales</taxon>
        <taxon>Podosporaceae</taxon>
        <taxon>Podospora</taxon>
    </lineage>
</organism>
<protein>
    <submittedName>
        <fullName evidence="1">Uncharacterized protein</fullName>
    </submittedName>
</protein>
<reference evidence="1" key="2">
    <citation type="submission" date="2023-05" db="EMBL/GenBank/DDBJ databases">
        <authorList>
            <consortium name="Lawrence Berkeley National Laboratory"/>
            <person name="Steindorff A."/>
            <person name="Hensen N."/>
            <person name="Bonometti L."/>
            <person name="Westerberg I."/>
            <person name="Brannstrom I.O."/>
            <person name="Guillou S."/>
            <person name="Cros-Aarteil S."/>
            <person name="Calhoun S."/>
            <person name="Haridas S."/>
            <person name="Kuo A."/>
            <person name="Mondo S."/>
            <person name="Pangilinan J."/>
            <person name="Riley R."/>
            <person name="Labutti K."/>
            <person name="Andreopoulos B."/>
            <person name="Lipzen A."/>
            <person name="Chen C."/>
            <person name="Yanf M."/>
            <person name="Daum C."/>
            <person name="Ng V."/>
            <person name="Clum A."/>
            <person name="Ohm R."/>
            <person name="Martin F."/>
            <person name="Silar P."/>
            <person name="Natvig D."/>
            <person name="Lalanne C."/>
            <person name="Gautier V."/>
            <person name="Ament-Velasquez S.L."/>
            <person name="Kruys A."/>
            <person name="Hutchinson M.I."/>
            <person name="Powell A.J."/>
            <person name="Barry K."/>
            <person name="Miller A.N."/>
            <person name="Grigoriev I.V."/>
            <person name="Debuchy R."/>
            <person name="Gladieux P."/>
            <person name="Thoren M.H."/>
            <person name="Johannesson H."/>
        </authorList>
    </citation>
    <scope>NUCLEOTIDE SEQUENCE</scope>
    <source>
        <strain evidence="1">CBS 990.96</strain>
    </source>
</reference>
<comment type="caution">
    <text evidence="1">The sequence shown here is derived from an EMBL/GenBank/DDBJ whole genome shotgun (WGS) entry which is preliminary data.</text>
</comment>
<accession>A0AAN7BPV6</accession>
<dbReference type="EMBL" id="MU865333">
    <property type="protein sequence ID" value="KAK4227324.1"/>
    <property type="molecule type" value="Genomic_DNA"/>
</dbReference>
<keyword evidence="2" id="KW-1185">Reference proteome</keyword>
<proteinExistence type="predicted"/>
<dbReference type="AlphaFoldDB" id="A0AAN7BPV6"/>
<gene>
    <name evidence="1" type="ORF">QBC38DRAFT_443869</name>
</gene>
<reference evidence="1" key="1">
    <citation type="journal article" date="2023" name="Mol. Phylogenet. Evol.">
        <title>Genome-scale phylogeny and comparative genomics of the fungal order Sordariales.</title>
        <authorList>
            <person name="Hensen N."/>
            <person name="Bonometti L."/>
            <person name="Westerberg I."/>
            <person name="Brannstrom I.O."/>
            <person name="Guillou S."/>
            <person name="Cros-Aarteil S."/>
            <person name="Calhoun S."/>
            <person name="Haridas S."/>
            <person name="Kuo A."/>
            <person name="Mondo S."/>
            <person name="Pangilinan J."/>
            <person name="Riley R."/>
            <person name="LaButti K."/>
            <person name="Andreopoulos B."/>
            <person name="Lipzen A."/>
            <person name="Chen C."/>
            <person name="Yan M."/>
            <person name="Daum C."/>
            <person name="Ng V."/>
            <person name="Clum A."/>
            <person name="Steindorff A."/>
            <person name="Ohm R.A."/>
            <person name="Martin F."/>
            <person name="Silar P."/>
            <person name="Natvig D.O."/>
            <person name="Lalanne C."/>
            <person name="Gautier V."/>
            <person name="Ament-Velasquez S.L."/>
            <person name="Kruys A."/>
            <person name="Hutchinson M.I."/>
            <person name="Powell A.J."/>
            <person name="Barry K."/>
            <person name="Miller A.N."/>
            <person name="Grigoriev I.V."/>
            <person name="Debuchy R."/>
            <person name="Gladieux P."/>
            <person name="Hiltunen Thoren M."/>
            <person name="Johannesson H."/>
        </authorList>
    </citation>
    <scope>NUCLEOTIDE SEQUENCE</scope>
    <source>
        <strain evidence="1">CBS 990.96</strain>
    </source>
</reference>
<name>A0AAN7BPV6_9PEZI</name>